<feature type="region of interest" description="Disordered" evidence="1">
    <location>
        <begin position="225"/>
        <end position="250"/>
    </location>
</feature>
<organism evidence="2 3">
    <name type="scientific">Gibberella fujikuroi (strain CBS 195.34 / IMI 58289 / NRRL A-6831)</name>
    <name type="common">Bakanae and foot rot disease fungus</name>
    <name type="synonym">Fusarium fujikuroi</name>
    <dbReference type="NCBI Taxonomy" id="1279085"/>
    <lineage>
        <taxon>Eukaryota</taxon>
        <taxon>Fungi</taxon>
        <taxon>Dikarya</taxon>
        <taxon>Ascomycota</taxon>
        <taxon>Pezizomycotina</taxon>
        <taxon>Sordariomycetes</taxon>
        <taxon>Hypocreomycetidae</taxon>
        <taxon>Hypocreales</taxon>
        <taxon>Nectriaceae</taxon>
        <taxon>Fusarium</taxon>
        <taxon>Fusarium fujikuroi species complex</taxon>
    </lineage>
</organism>
<accession>S0DSS4</accession>
<name>S0DSS4_GIBF5</name>
<dbReference type="AlphaFoldDB" id="S0DSS4"/>
<dbReference type="VEuPathDB" id="FungiDB:FFUJ_04319"/>
<keyword evidence="3" id="KW-1185">Reference proteome</keyword>
<reference evidence="2 3" key="1">
    <citation type="journal article" date="2013" name="PLoS Pathog.">
        <title>Deciphering the cryptic genome: genome-wide analyses of the rice pathogen Fusarium fujikuroi reveal complex regulation of secondary metabolism and novel metabolites.</title>
        <authorList>
            <person name="Wiemann P."/>
            <person name="Sieber C.M."/>
            <person name="von Bargen K.W."/>
            <person name="Studt L."/>
            <person name="Niehaus E.M."/>
            <person name="Espino J.J."/>
            <person name="Huss K."/>
            <person name="Michielse C.B."/>
            <person name="Albermann S."/>
            <person name="Wagner D."/>
            <person name="Bergner S.V."/>
            <person name="Connolly L.R."/>
            <person name="Fischer A."/>
            <person name="Reuter G."/>
            <person name="Kleigrewe K."/>
            <person name="Bald T."/>
            <person name="Wingfield B.D."/>
            <person name="Ophir R."/>
            <person name="Freeman S."/>
            <person name="Hippler M."/>
            <person name="Smith K.M."/>
            <person name="Brown D.W."/>
            <person name="Proctor R.H."/>
            <person name="Munsterkotter M."/>
            <person name="Freitag M."/>
            <person name="Humpf H.U."/>
            <person name="Guldener U."/>
            <person name="Tudzynski B."/>
        </authorList>
    </citation>
    <scope>NUCLEOTIDE SEQUENCE [LARGE SCALE GENOMIC DNA]</scope>
    <source>
        <strain evidence="3">CBS 195.34 / IMI 58289 / NRRL A-6831</strain>
    </source>
</reference>
<feature type="compositionally biased region" description="Basic and acidic residues" evidence="1">
    <location>
        <begin position="225"/>
        <end position="240"/>
    </location>
</feature>
<dbReference type="Proteomes" id="UP000016800">
    <property type="component" value="Chromosome II"/>
</dbReference>
<feature type="compositionally biased region" description="Basic and acidic residues" evidence="1">
    <location>
        <begin position="287"/>
        <end position="299"/>
    </location>
</feature>
<protein>
    <submittedName>
        <fullName evidence="2">Uncharacterized protein</fullName>
    </submittedName>
</protein>
<dbReference type="GeneID" id="35397800"/>
<sequence length="323" mass="36279">MDYTEFCPKTGRGHNELRTELKALGEASFCPFCRQPLIEAVEVVDLTASSPPGPSSMTIQTERTRPIPITYTNAINMATESQQHSIAVTSRKSTITIELRATFYIASGYLEEVIPGISMPKYDKGVKSKNIKSKITAPLGSTFSSHDEMVHFIVSSCHKEFSSTKWKLISGYITGTHSNGPIMYGDAVYKTLRLKDFFEAASITLSVRAEAPVSLMLLYFNVRDNSEDSDTPRPNKRAIEQAETEIPASKRTTKIKREIKNKKEPVRDKRKENDIKAEIKVEVKAKKIKGEEERQHEDLDAFEAFLQSTTSDEDQGGKEDKEE</sequence>
<dbReference type="EMBL" id="HF679024">
    <property type="protein sequence ID" value="CCT64457.1"/>
    <property type="molecule type" value="Genomic_DNA"/>
</dbReference>
<dbReference type="HOGENOM" id="CLU_860659_0_0_1"/>
<dbReference type="RefSeq" id="XP_023426538.1">
    <property type="nucleotide sequence ID" value="XM_023572410.1"/>
</dbReference>
<evidence type="ECO:0000313" key="3">
    <source>
        <dbReference type="Proteomes" id="UP000016800"/>
    </source>
</evidence>
<proteinExistence type="predicted"/>
<gene>
    <name evidence="2" type="ORF">FFUJ_04319</name>
</gene>
<feature type="region of interest" description="Disordered" evidence="1">
    <location>
        <begin position="287"/>
        <end position="323"/>
    </location>
</feature>
<evidence type="ECO:0000256" key="1">
    <source>
        <dbReference type="SAM" id="MobiDB-lite"/>
    </source>
</evidence>
<evidence type="ECO:0000313" key="2">
    <source>
        <dbReference type="EMBL" id="CCT64457.1"/>
    </source>
</evidence>